<comment type="similarity">
    <text evidence="2 15">Belongs to the cation transport ATPase (P-type) (TC 3.A.3) family. Type IB subfamily.</text>
</comment>
<dbReference type="InterPro" id="IPR006121">
    <property type="entry name" value="HMA_dom"/>
</dbReference>
<dbReference type="Gene3D" id="3.40.50.1000">
    <property type="entry name" value="HAD superfamily/HAD-like"/>
    <property type="match status" value="1"/>
</dbReference>
<dbReference type="InterPro" id="IPR023299">
    <property type="entry name" value="ATPase_P-typ_cyto_dom_N"/>
</dbReference>
<reference evidence="19" key="1">
    <citation type="submission" date="2017-09" db="EMBL/GenBank/DDBJ databases">
        <title>Genome sequence of Nannocystis excedens DSM 71.</title>
        <authorList>
            <person name="Blom J."/>
        </authorList>
    </citation>
    <scope>NUCLEOTIDE SEQUENCE [LARGE SCALE GENOMIC DNA]</scope>
    <source>
        <strain evidence="19">type strain: E19</strain>
    </source>
</reference>
<keyword evidence="19" id="KW-1185">Reference proteome</keyword>
<dbReference type="InterPro" id="IPR036163">
    <property type="entry name" value="HMA_dom_sf"/>
</dbReference>
<dbReference type="Gene3D" id="3.30.70.100">
    <property type="match status" value="1"/>
</dbReference>
<dbReference type="Pfam" id="PF00403">
    <property type="entry name" value="HMA"/>
    <property type="match status" value="1"/>
</dbReference>
<evidence type="ECO:0000256" key="12">
    <source>
        <dbReference type="ARBA" id="ARBA00022989"/>
    </source>
</evidence>
<dbReference type="AlphaFoldDB" id="A0A2C9DEB3"/>
<dbReference type="SUPFAM" id="SSF81665">
    <property type="entry name" value="Calcium ATPase, transmembrane domain M"/>
    <property type="match status" value="1"/>
</dbReference>
<dbReference type="InterPro" id="IPR018303">
    <property type="entry name" value="ATPase_P-typ_P_site"/>
</dbReference>
<gene>
    <name evidence="18" type="primary">copA_4</name>
    <name evidence="18" type="ORF">HDIA_4760</name>
</gene>
<keyword evidence="3" id="KW-0813">Transport</keyword>
<name>A0A2C9DEB3_9HYPH</name>
<dbReference type="InterPro" id="IPR023214">
    <property type="entry name" value="HAD_sf"/>
</dbReference>
<dbReference type="GO" id="GO:0005886">
    <property type="term" value="C:plasma membrane"/>
    <property type="evidence" value="ECO:0007669"/>
    <property type="project" value="UniProtKB-SubCell"/>
</dbReference>
<keyword evidence="4 15" id="KW-1003">Cell membrane</keyword>
<dbReference type="SUPFAM" id="SSF81653">
    <property type="entry name" value="Calcium ATPase, transduction domain A"/>
    <property type="match status" value="1"/>
</dbReference>
<evidence type="ECO:0000256" key="15">
    <source>
        <dbReference type="RuleBase" id="RU362081"/>
    </source>
</evidence>
<evidence type="ECO:0000256" key="11">
    <source>
        <dbReference type="ARBA" id="ARBA00022967"/>
    </source>
</evidence>
<dbReference type="GO" id="GO:0005507">
    <property type="term" value="F:copper ion binding"/>
    <property type="evidence" value="ECO:0007669"/>
    <property type="project" value="TreeGrafter"/>
</dbReference>
<dbReference type="PROSITE" id="PS50846">
    <property type="entry name" value="HMA_2"/>
    <property type="match status" value="1"/>
</dbReference>
<dbReference type="GO" id="GO:0016887">
    <property type="term" value="F:ATP hydrolysis activity"/>
    <property type="evidence" value="ECO:0007669"/>
    <property type="project" value="InterPro"/>
</dbReference>
<feature type="transmembrane region" description="Helical" evidence="15">
    <location>
        <begin position="720"/>
        <end position="740"/>
    </location>
</feature>
<sequence length="769" mass="79734">MSALAASGSPSEHPPATSGRIARDWAAFARSEPDGTCRMELAVDGITCAACMGEIERAVQPMAGITRARVNLSNRRLTLGWKPGEADPDAVIDRLATIGYAAHPFDPATGGATRSALANQLLRSMGVAAFAAMNVMLLSISIWSGNVTDITPETRDFFHWVSALIALPAIAYAGQPFFASAWRALKAARVNMDVPISIGVLLATGLSLVNTLTHGEEAYFDSALMLLFFLLVGRFLDENMRRRTGVEAETLAALSAPTAIRRNADGSLSEVPASAVLPGESVLVRPGDRVPVDGIVEEGQSDLDLSLVTGESMPARTGVGGRVHAGTLNLSGALVVRVAAAAGDTLLAEIQRLVANASEARSATMRLADRVARAYAPVVHTAAAATFAGWLLIGAGWQEALVTAIAVLIITCPCAIALAVPAVQVVTAGLLFRSGVLINAGDAIERLAGVDTVVFDKTGTLTEPSTRLASPADPDVLCRAGELARASRHPLADALAKASGVMTTIADAREIAGEGVEWSDGDTRRRLGRPDFCGIGEAELAAFRASYPDASVIAYAETGHAPSLFAFAQTLRSDAREVIGRLQASGLAVEILSGDTPEAVRRAAEALGLSTFRGGMTPAAKIERLEALKAEGRKVLMIGDGLNDAPSLAAAHVSMAPVTATSLTQAAADAVFLGEALKPIPEAISASRRALGAMRQNLWIAAVYNMIAVPIAVSGHVTPLIAALAMSGSSLVVTVNALRLRLGSGQSRMQPITVSASPKRIAASAPVGS</sequence>
<evidence type="ECO:0000256" key="4">
    <source>
        <dbReference type="ARBA" id="ARBA00022475"/>
    </source>
</evidence>
<keyword evidence="11" id="KW-1278">Translocase</keyword>
<dbReference type="CDD" id="cd00371">
    <property type="entry name" value="HMA"/>
    <property type="match status" value="1"/>
</dbReference>
<evidence type="ECO:0000256" key="14">
    <source>
        <dbReference type="ARBA" id="ARBA00023136"/>
    </source>
</evidence>
<feature type="transmembrane region" description="Helical" evidence="15">
    <location>
        <begin position="697"/>
        <end position="714"/>
    </location>
</feature>
<dbReference type="InterPro" id="IPR059000">
    <property type="entry name" value="ATPase_P-type_domA"/>
</dbReference>
<feature type="region of interest" description="Disordered" evidence="16">
    <location>
        <begin position="1"/>
        <end position="20"/>
    </location>
</feature>
<keyword evidence="13" id="KW-0406">Ion transport</keyword>
<keyword evidence="9 15" id="KW-0067">ATP-binding</keyword>
<dbReference type="PANTHER" id="PTHR43520:SF5">
    <property type="entry name" value="CATION-TRANSPORTING P-TYPE ATPASE-RELATED"/>
    <property type="match status" value="1"/>
</dbReference>
<dbReference type="Gene3D" id="2.70.150.10">
    <property type="entry name" value="Calcium-transporting ATPase, cytoplasmic transduction domain A"/>
    <property type="match status" value="1"/>
</dbReference>
<keyword evidence="6 15" id="KW-0812">Transmembrane</keyword>
<keyword evidence="14 15" id="KW-0472">Membrane</keyword>
<evidence type="ECO:0000313" key="19">
    <source>
        <dbReference type="Proteomes" id="UP000223606"/>
    </source>
</evidence>
<evidence type="ECO:0000256" key="7">
    <source>
        <dbReference type="ARBA" id="ARBA00022723"/>
    </source>
</evidence>
<feature type="transmembrane region" description="Helical" evidence="15">
    <location>
        <begin position="157"/>
        <end position="182"/>
    </location>
</feature>
<evidence type="ECO:0000256" key="16">
    <source>
        <dbReference type="SAM" id="MobiDB-lite"/>
    </source>
</evidence>
<dbReference type="PROSITE" id="PS01047">
    <property type="entry name" value="HMA_1"/>
    <property type="match status" value="1"/>
</dbReference>
<dbReference type="Proteomes" id="UP000223606">
    <property type="component" value="Chromosome 1"/>
</dbReference>
<dbReference type="NCBIfam" id="TIGR01494">
    <property type="entry name" value="ATPase_P-type"/>
    <property type="match status" value="1"/>
</dbReference>
<evidence type="ECO:0000256" key="9">
    <source>
        <dbReference type="ARBA" id="ARBA00022840"/>
    </source>
</evidence>
<dbReference type="Pfam" id="PF00122">
    <property type="entry name" value="E1-E2_ATPase"/>
    <property type="match status" value="1"/>
</dbReference>
<feature type="transmembrane region" description="Helical" evidence="15">
    <location>
        <begin position="374"/>
        <end position="393"/>
    </location>
</feature>
<evidence type="ECO:0000259" key="17">
    <source>
        <dbReference type="PROSITE" id="PS50846"/>
    </source>
</evidence>
<feature type="transmembrane region" description="Helical" evidence="15">
    <location>
        <begin position="124"/>
        <end position="145"/>
    </location>
</feature>
<dbReference type="PANTHER" id="PTHR43520">
    <property type="entry name" value="ATP7, ISOFORM B"/>
    <property type="match status" value="1"/>
</dbReference>
<keyword evidence="10" id="KW-0460">Magnesium</keyword>
<evidence type="ECO:0000256" key="6">
    <source>
        <dbReference type="ARBA" id="ARBA00022692"/>
    </source>
</evidence>
<evidence type="ECO:0000256" key="2">
    <source>
        <dbReference type="ARBA" id="ARBA00006024"/>
    </source>
</evidence>
<dbReference type="NCBIfam" id="TIGR01512">
    <property type="entry name" value="ATPase-IB2_Cd"/>
    <property type="match status" value="1"/>
</dbReference>
<dbReference type="KEGG" id="hdi:HDIA_4760"/>
<evidence type="ECO:0000256" key="8">
    <source>
        <dbReference type="ARBA" id="ARBA00022741"/>
    </source>
</evidence>
<dbReference type="InterPro" id="IPR001757">
    <property type="entry name" value="P_typ_ATPase"/>
</dbReference>
<dbReference type="InterPro" id="IPR023298">
    <property type="entry name" value="ATPase_P-typ_TM_dom_sf"/>
</dbReference>
<keyword evidence="12 15" id="KW-1133">Transmembrane helix</keyword>
<feature type="transmembrane region" description="Helical" evidence="15">
    <location>
        <begin position="194"/>
        <end position="212"/>
    </location>
</feature>
<dbReference type="Pfam" id="PF00702">
    <property type="entry name" value="Hydrolase"/>
    <property type="match status" value="1"/>
</dbReference>
<dbReference type="SUPFAM" id="SSF55008">
    <property type="entry name" value="HMA, heavy metal-associated domain"/>
    <property type="match status" value="1"/>
</dbReference>
<dbReference type="InterPro" id="IPR017969">
    <property type="entry name" value="Heavy-metal-associated_CS"/>
</dbReference>
<dbReference type="Gene3D" id="3.40.1110.10">
    <property type="entry name" value="Calcium-transporting ATPase, cytoplasmic domain N"/>
    <property type="match status" value="1"/>
</dbReference>
<accession>A0A2C9DEB3</accession>
<dbReference type="InterPro" id="IPR008250">
    <property type="entry name" value="ATPase_P-typ_transduc_dom_A_sf"/>
</dbReference>
<evidence type="ECO:0000313" key="18">
    <source>
        <dbReference type="EMBL" id="SON58301.1"/>
    </source>
</evidence>
<dbReference type="InterPro" id="IPR027256">
    <property type="entry name" value="P-typ_ATPase_IB"/>
</dbReference>
<dbReference type="NCBIfam" id="TIGR01525">
    <property type="entry name" value="ATPase-IB_hvy"/>
    <property type="match status" value="1"/>
</dbReference>
<feature type="domain" description="HMA" evidence="17">
    <location>
        <begin position="37"/>
        <end position="103"/>
    </location>
</feature>
<organism evidence="18 19">
    <name type="scientific">Hartmannibacter diazotrophicus</name>
    <dbReference type="NCBI Taxonomy" id="1482074"/>
    <lineage>
        <taxon>Bacteria</taxon>
        <taxon>Pseudomonadati</taxon>
        <taxon>Pseudomonadota</taxon>
        <taxon>Alphaproteobacteria</taxon>
        <taxon>Hyphomicrobiales</taxon>
        <taxon>Pleomorphomonadaceae</taxon>
        <taxon>Hartmannibacter</taxon>
    </lineage>
</organism>
<protein>
    <submittedName>
        <fullName evidence="18">Copper-exporting P-type ATPase A</fullName>
        <ecNumber evidence="18">3.6.3.-</ecNumber>
    </submittedName>
</protein>
<dbReference type="PRINTS" id="PR00119">
    <property type="entry name" value="CATATPASE"/>
</dbReference>
<dbReference type="EMBL" id="LT960614">
    <property type="protein sequence ID" value="SON58301.1"/>
    <property type="molecule type" value="Genomic_DNA"/>
</dbReference>
<dbReference type="EC" id="3.6.3.-" evidence="18"/>
<dbReference type="NCBIfam" id="TIGR01511">
    <property type="entry name" value="ATPase-IB1_Cu"/>
    <property type="match status" value="1"/>
</dbReference>
<dbReference type="PROSITE" id="PS00154">
    <property type="entry name" value="ATPASE_E1_E2"/>
    <property type="match status" value="1"/>
</dbReference>
<dbReference type="RefSeq" id="WP_099558516.1">
    <property type="nucleotide sequence ID" value="NZ_LT960614.1"/>
</dbReference>
<dbReference type="SUPFAM" id="SSF56784">
    <property type="entry name" value="HAD-like"/>
    <property type="match status" value="1"/>
</dbReference>
<dbReference type="InterPro" id="IPR036412">
    <property type="entry name" value="HAD-like_sf"/>
</dbReference>
<keyword evidence="18" id="KW-0378">Hydrolase</keyword>
<evidence type="ECO:0000256" key="1">
    <source>
        <dbReference type="ARBA" id="ARBA00004651"/>
    </source>
</evidence>
<evidence type="ECO:0000256" key="5">
    <source>
        <dbReference type="ARBA" id="ARBA00022553"/>
    </source>
</evidence>
<dbReference type="OrthoDB" id="391538at2"/>
<evidence type="ECO:0000256" key="3">
    <source>
        <dbReference type="ARBA" id="ARBA00022448"/>
    </source>
</evidence>
<dbReference type="GO" id="GO:0005524">
    <property type="term" value="F:ATP binding"/>
    <property type="evidence" value="ECO:0007669"/>
    <property type="project" value="UniProtKB-UniRule"/>
</dbReference>
<keyword evidence="5" id="KW-0597">Phosphoprotein</keyword>
<proteinExistence type="inferred from homology"/>
<dbReference type="GO" id="GO:0055070">
    <property type="term" value="P:copper ion homeostasis"/>
    <property type="evidence" value="ECO:0007669"/>
    <property type="project" value="TreeGrafter"/>
</dbReference>
<keyword evidence="8 15" id="KW-0547">Nucleotide-binding</keyword>
<comment type="subcellular location">
    <subcellularLocation>
        <location evidence="1">Cell membrane</location>
        <topology evidence="1">Multi-pass membrane protein</topology>
    </subcellularLocation>
</comment>
<feature type="transmembrane region" description="Helical" evidence="15">
    <location>
        <begin position="218"/>
        <end position="236"/>
    </location>
</feature>
<evidence type="ECO:0000256" key="13">
    <source>
        <dbReference type="ARBA" id="ARBA00023065"/>
    </source>
</evidence>
<dbReference type="GO" id="GO:0043682">
    <property type="term" value="F:P-type divalent copper transporter activity"/>
    <property type="evidence" value="ECO:0007669"/>
    <property type="project" value="TreeGrafter"/>
</dbReference>
<evidence type="ECO:0000256" key="10">
    <source>
        <dbReference type="ARBA" id="ARBA00022842"/>
    </source>
</evidence>
<keyword evidence="7 15" id="KW-0479">Metal-binding</keyword>
<feature type="transmembrane region" description="Helical" evidence="15">
    <location>
        <begin position="405"/>
        <end position="432"/>
    </location>
</feature>